<keyword evidence="4" id="KW-0808">Transferase</keyword>
<evidence type="ECO:0000313" key="4">
    <source>
        <dbReference type="EMBL" id="ODO61799.1"/>
    </source>
</evidence>
<dbReference type="EMBL" id="MCOL01000001">
    <property type="protein sequence ID" value="ODO61799.1"/>
    <property type="molecule type" value="Genomic_DNA"/>
</dbReference>
<dbReference type="EMBL" id="LUXO01000027">
    <property type="protein sequence ID" value="KZV03028.1"/>
    <property type="molecule type" value="Genomic_DNA"/>
</dbReference>
<dbReference type="OMA" id="GTDHGYI"/>
<name>A0A0G9GVD9_LACPN</name>
<evidence type="ECO:0000313" key="3">
    <source>
        <dbReference type="EMBL" id="KZV03028.1"/>
    </source>
</evidence>
<dbReference type="KEGG" id="lpb:SH83_07895"/>
<dbReference type="GeneID" id="77218263"/>
<dbReference type="InterPro" id="IPR006901">
    <property type="entry name" value="TrmK"/>
</dbReference>
<dbReference type="EMBL" id="CP066817">
    <property type="protein sequence ID" value="QQM62323.1"/>
    <property type="molecule type" value="Genomic_DNA"/>
</dbReference>
<dbReference type="EMBL" id="LUWI01000038">
    <property type="protein sequence ID" value="KZU01492.1"/>
    <property type="molecule type" value="Genomic_DNA"/>
</dbReference>
<sequence length="235" mass="25620">MDAKQLSKRLATVGAFVQPGARVADIGSDHAYLPANLALNHQISYGVAGEVVRGPFENARHEIQKLGLTDRLVARLADGLAAIEPADRIDTVTIAGMGGPLIRHILEQGPTQLAGVQRLVLEPNVGEATVREWLAANQFQIVAERILAEDGHTYEILCADRVDHQVTYTTAEQMFGPFLLAEKSPVFIAKWQRELQRVNAAVAQMQRAKVIPEEQLALAHAKIKLIEGVLTDASK</sequence>
<dbReference type="Pfam" id="PF04816">
    <property type="entry name" value="TrmK"/>
    <property type="match status" value="1"/>
</dbReference>
<organism evidence="4 9">
    <name type="scientific">Lactiplantibacillus plantarum</name>
    <name type="common">Lactobacillus plantarum</name>
    <dbReference type="NCBI Taxonomy" id="1590"/>
    <lineage>
        <taxon>Bacteria</taxon>
        <taxon>Bacillati</taxon>
        <taxon>Bacillota</taxon>
        <taxon>Bacilli</taxon>
        <taxon>Lactobacillales</taxon>
        <taxon>Lactobacillaceae</taxon>
        <taxon>Lactiplantibacillus</taxon>
    </lineage>
</organism>
<dbReference type="Gene3D" id="1.10.287.1890">
    <property type="match status" value="1"/>
</dbReference>
<dbReference type="Proteomes" id="UP000076989">
    <property type="component" value="Unassembled WGS sequence"/>
</dbReference>
<dbReference type="RefSeq" id="WP_003644445.1">
    <property type="nucleotide sequence ID" value="NZ_AP028145.1"/>
</dbReference>
<reference evidence="6 7" key="1">
    <citation type="submission" date="2016-03" db="EMBL/GenBank/DDBJ databases">
        <title>Comparative genomics of 54 Lactobacillus plantarum strains reveals genomic uncoupling from niche constraints.</title>
        <authorList>
            <person name="Martino M.E."/>
        </authorList>
    </citation>
    <scope>NUCLEOTIDE SEQUENCE [LARGE SCALE GENOMIC DNA]</scope>
    <source>
        <strain evidence="2 7">19.1</strain>
        <strain evidence="3 6">NAB2</strain>
        <strain evidence="1 8">Nizo2260</strain>
    </source>
</reference>
<dbReference type="Proteomes" id="UP000076872">
    <property type="component" value="Unassembled WGS sequence"/>
</dbReference>
<dbReference type="PATRIC" id="fig|1590.142.peg.1754"/>
<dbReference type="PANTHER" id="PTHR38451:SF1">
    <property type="entry name" value="TRNA (ADENINE(22)-N(1))-METHYLTRANSFERASE"/>
    <property type="match status" value="1"/>
</dbReference>
<dbReference type="GO" id="GO:0032259">
    <property type="term" value="P:methylation"/>
    <property type="evidence" value="ECO:0007669"/>
    <property type="project" value="UniProtKB-KW"/>
</dbReference>
<protein>
    <submittedName>
        <fullName evidence="1 2">tRNA-m1A22 methylase</fullName>
    </submittedName>
    <submittedName>
        <fullName evidence="4">tRNA (Adenine(22)-N(1))-methyltransferase</fullName>
        <ecNumber evidence="4">2.1.1.217</ecNumber>
    </submittedName>
    <submittedName>
        <fullName evidence="5">tRNA (Adenine-N(1))-methyltransferase</fullName>
    </submittedName>
</protein>
<dbReference type="Proteomes" id="UP000076882">
    <property type="component" value="Unassembled WGS sequence"/>
</dbReference>
<dbReference type="GO" id="GO:0160105">
    <property type="term" value="F:tRNA (adenine(22)-N1)-methyltransferase activity"/>
    <property type="evidence" value="ECO:0007669"/>
    <property type="project" value="UniProtKB-EC"/>
</dbReference>
<dbReference type="PIRSF" id="PIRSF018637">
    <property type="entry name" value="TrmK"/>
    <property type="match status" value="1"/>
</dbReference>
<gene>
    <name evidence="4" type="primary">trmK</name>
    <name evidence="5" type="ORF">JH395_07255</name>
    <name evidence="2" type="ORF">Lp19_3280</name>
    <name evidence="4" type="ORF">LPJSA22_01778</name>
    <name evidence="3" type="ORF">NAB2_1530</name>
    <name evidence="1" type="ORF">Nizo2260_2920</name>
</gene>
<evidence type="ECO:0000313" key="8">
    <source>
        <dbReference type="Proteomes" id="UP000076989"/>
    </source>
</evidence>
<dbReference type="AlphaFoldDB" id="A0A0G9GVD9"/>
<evidence type="ECO:0000313" key="2">
    <source>
        <dbReference type="EMBL" id="KZU91994.1"/>
    </source>
</evidence>
<evidence type="ECO:0000313" key="7">
    <source>
        <dbReference type="Proteomes" id="UP000076882"/>
    </source>
</evidence>
<accession>A0A0G9GVD9</accession>
<dbReference type="EC" id="2.1.1.217" evidence="4"/>
<evidence type="ECO:0000313" key="9">
    <source>
        <dbReference type="Proteomes" id="UP000094892"/>
    </source>
</evidence>
<dbReference type="InterPro" id="IPR029063">
    <property type="entry name" value="SAM-dependent_MTases_sf"/>
</dbReference>
<evidence type="ECO:0000313" key="10">
    <source>
        <dbReference type="Proteomes" id="UP000595466"/>
    </source>
</evidence>
<evidence type="ECO:0000313" key="1">
    <source>
        <dbReference type="EMBL" id="KZU01492.1"/>
    </source>
</evidence>
<reference evidence="4 9" key="2">
    <citation type="submission" date="2016-08" db="EMBL/GenBank/DDBJ databases">
        <title>Genome sequencing of Lactobacillus plantarum JSA22, isolated from fermented soybean paste.</title>
        <authorList>
            <person name="Choi H.S."/>
        </authorList>
    </citation>
    <scope>NUCLEOTIDE SEQUENCE [LARGE SCALE GENOMIC DNA]</scope>
    <source>
        <strain evidence="4 9">JSA22</strain>
    </source>
</reference>
<reference evidence="5 10" key="3">
    <citation type="submission" date="2020-12" db="EMBL/GenBank/DDBJ databases">
        <title>Whole genome sequencing of Lactobacillus plantarum PC518.</title>
        <authorList>
            <person name="Guo Q."/>
        </authorList>
    </citation>
    <scope>NUCLEOTIDE SEQUENCE [LARGE SCALE GENOMIC DNA]</scope>
    <source>
        <strain evidence="5 10">PC518</strain>
    </source>
</reference>
<dbReference type="Proteomes" id="UP000094892">
    <property type="component" value="Unassembled WGS sequence"/>
</dbReference>
<dbReference type="Gene3D" id="3.40.50.150">
    <property type="entry name" value="Vaccinia Virus protein VP39"/>
    <property type="match status" value="1"/>
</dbReference>
<dbReference type="SUPFAM" id="SSF53335">
    <property type="entry name" value="S-adenosyl-L-methionine-dependent methyltransferases"/>
    <property type="match status" value="1"/>
</dbReference>
<keyword evidence="4" id="KW-0489">Methyltransferase</keyword>
<dbReference type="PANTHER" id="PTHR38451">
    <property type="entry name" value="TRNA (ADENINE(22)-N(1))-METHYLTRANSFERASE"/>
    <property type="match status" value="1"/>
</dbReference>
<dbReference type="EMBL" id="LUXM01000040">
    <property type="protein sequence ID" value="KZU91994.1"/>
    <property type="molecule type" value="Genomic_DNA"/>
</dbReference>
<dbReference type="Proteomes" id="UP000595466">
    <property type="component" value="Chromosome"/>
</dbReference>
<evidence type="ECO:0000313" key="5">
    <source>
        <dbReference type="EMBL" id="QQM62323.1"/>
    </source>
</evidence>
<evidence type="ECO:0000313" key="6">
    <source>
        <dbReference type="Proteomes" id="UP000076872"/>
    </source>
</evidence>
<proteinExistence type="predicted"/>